<dbReference type="Pfam" id="PF03764">
    <property type="entry name" value="EFG_IV"/>
    <property type="match status" value="1"/>
</dbReference>
<dbReference type="InterPro" id="IPR020568">
    <property type="entry name" value="Ribosomal_Su5_D2-typ_SF"/>
</dbReference>
<sequence length="302" mass="32846">MSRPDERPAELPRPIDVRVDHSEGSGADRVRVRFDIAFEPLPANVRDDFAFAARLPASDPAPPEWRARRLGSELDREWETACWAAGPKRGRPVRTRAVLRRLEWDAADPDPDADALTRVLDQAAALAAREAHRALTEGDGPRAVGRNALPRPPALPRAVPGVYVRHIMQTGCPGYFAMVWADAEPLPGDAAEDIAFTDDLPARPADGREPLPPEFTAAFGTGVRDALALRGGGRSPFAVHVVLRDALWHEVDSNEYAFRAAGRLAAKEILDCVAEGRAPRPVGRGSGRLTAVPPMPRTRTAR</sequence>
<comment type="caution">
    <text evidence="5">The sequence shown here is derived from an EMBL/GenBank/DDBJ whole genome shotgun (WGS) entry which is preliminary data.</text>
</comment>
<evidence type="ECO:0000256" key="2">
    <source>
        <dbReference type="ARBA" id="ARBA00023134"/>
    </source>
</evidence>
<keyword evidence="6" id="KW-1185">Reference proteome</keyword>
<organism evidence="5 6">
    <name type="scientific">Nocardiopsis mangrovi</name>
    <dbReference type="NCBI Taxonomy" id="1179818"/>
    <lineage>
        <taxon>Bacteria</taxon>
        <taxon>Bacillati</taxon>
        <taxon>Actinomycetota</taxon>
        <taxon>Actinomycetes</taxon>
        <taxon>Streptosporangiales</taxon>
        <taxon>Nocardiopsidaceae</taxon>
        <taxon>Nocardiopsis</taxon>
    </lineage>
</organism>
<feature type="region of interest" description="Disordered" evidence="3">
    <location>
        <begin position="1"/>
        <end position="22"/>
    </location>
</feature>
<protein>
    <recommendedName>
        <fullName evidence="4">Translation elongation factor EFG/EF2 domain-containing protein</fullName>
    </recommendedName>
</protein>
<gene>
    <name evidence="5" type="ORF">ACFO4E_27170</name>
</gene>
<dbReference type="InterPro" id="IPR014721">
    <property type="entry name" value="Ribsml_uS5_D2-typ_fold_subgr"/>
</dbReference>
<dbReference type="SUPFAM" id="SSF54211">
    <property type="entry name" value="Ribosomal protein S5 domain 2-like"/>
    <property type="match status" value="1"/>
</dbReference>
<dbReference type="Proteomes" id="UP001595923">
    <property type="component" value="Unassembled WGS sequence"/>
</dbReference>
<evidence type="ECO:0000259" key="4">
    <source>
        <dbReference type="SMART" id="SM00889"/>
    </source>
</evidence>
<dbReference type="Gene3D" id="3.30.230.10">
    <property type="match status" value="1"/>
</dbReference>
<feature type="region of interest" description="Disordered" evidence="3">
    <location>
        <begin position="281"/>
        <end position="302"/>
    </location>
</feature>
<evidence type="ECO:0000256" key="1">
    <source>
        <dbReference type="ARBA" id="ARBA00022741"/>
    </source>
</evidence>
<dbReference type="RefSeq" id="WP_378579640.1">
    <property type="nucleotide sequence ID" value="NZ_JBHSFQ010000040.1"/>
</dbReference>
<evidence type="ECO:0000256" key="3">
    <source>
        <dbReference type="SAM" id="MobiDB-lite"/>
    </source>
</evidence>
<proteinExistence type="predicted"/>
<reference evidence="6" key="1">
    <citation type="journal article" date="2019" name="Int. J. Syst. Evol. Microbiol.">
        <title>The Global Catalogue of Microorganisms (GCM) 10K type strain sequencing project: providing services to taxonomists for standard genome sequencing and annotation.</title>
        <authorList>
            <consortium name="The Broad Institute Genomics Platform"/>
            <consortium name="The Broad Institute Genome Sequencing Center for Infectious Disease"/>
            <person name="Wu L."/>
            <person name="Ma J."/>
        </authorList>
    </citation>
    <scope>NUCLEOTIDE SEQUENCE [LARGE SCALE GENOMIC DNA]</scope>
    <source>
        <strain evidence="6">XZYJ18</strain>
    </source>
</reference>
<evidence type="ECO:0000313" key="6">
    <source>
        <dbReference type="Proteomes" id="UP001595923"/>
    </source>
</evidence>
<feature type="domain" description="Translation elongation factor EFG/EF2" evidence="4">
    <location>
        <begin position="151"/>
        <end position="274"/>
    </location>
</feature>
<keyword evidence="1" id="KW-0547">Nucleotide-binding</keyword>
<dbReference type="InterPro" id="IPR005517">
    <property type="entry name" value="Transl_elong_EFG/EF2_IV"/>
</dbReference>
<dbReference type="EMBL" id="JBHSFQ010000040">
    <property type="protein sequence ID" value="MFC4565555.1"/>
    <property type="molecule type" value="Genomic_DNA"/>
</dbReference>
<accession>A0ABV9E2Y8</accession>
<name>A0ABV9E2Y8_9ACTN</name>
<dbReference type="SMART" id="SM00889">
    <property type="entry name" value="EFG_IV"/>
    <property type="match status" value="1"/>
</dbReference>
<keyword evidence="2" id="KW-0342">GTP-binding</keyword>
<evidence type="ECO:0000313" key="5">
    <source>
        <dbReference type="EMBL" id="MFC4565555.1"/>
    </source>
</evidence>